<dbReference type="InterPro" id="IPR011006">
    <property type="entry name" value="CheY-like_superfamily"/>
</dbReference>
<comment type="caution">
    <text evidence="8">The sequence shown here is derived from an EMBL/GenBank/DDBJ whole genome shotgun (WGS) entry which is preliminary data.</text>
</comment>
<gene>
    <name evidence="8" type="ORF">QO011_005336</name>
</gene>
<evidence type="ECO:0000313" key="8">
    <source>
        <dbReference type="EMBL" id="MDQ0472307.1"/>
    </source>
</evidence>
<dbReference type="EMBL" id="JAUSVX010000011">
    <property type="protein sequence ID" value="MDQ0472307.1"/>
    <property type="molecule type" value="Genomic_DNA"/>
</dbReference>
<dbReference type="Pfam" id="PF00072">
    <property type="entry name" value="Response_reg"/>
    <property type="match status" value="1"/>
</dbReference>
<dbReference type="InterPro" id="IPR036388">
    <property type="entry name" value="WH-like_DNA-bd_sf"/>
</dbReference>
<dbReference type="CDD" id="cd00383">
    <property type="entry name" value="trans_reg_C"/>
    <property type="match status" value="1"/>
</dbReference>
<dbReference type="InterPro" id="IPR039420">
    <property type="entry name" value="WalR-like"/>
</dbReference>
<sequence length="222" mass="24543">MRVLLIEDDPMVGKALAQALRDEGMAVDWVRDGHDAEAALRNPGHVLVLLDLGLPGKSGIALLRALRARGDATPVLIITARDDLDDRVEGLDLGADDYVVKPFEIRELMARMRAVLRRRHGGQAVSALVCGELVLDLETHRVSYREAAHVLPAREFALMRALSERPGAILSRAQLEERLYGWGEEVESNAVDVLIHYVRRKFGKDVIRNVRGAGWMIAKGSS</sequence>
<evidence type="ECO:0000256" key="4">
    <source>
        <dbReference type="PROSITE-ProRule" id="PRU00169"/>
    </source>
</evidence>
<dbReference type="CDD" id="cd17624">
    <property type="entry name" value="REC_OmpR_PmrA-like"/>
    <property type="match status" value="1"/>
</dbReference>
<feature type="domain" description="OmpR/PhoB-type" evidence="7">
    <location>
        <begin position="125"/>
        <end position="219"/>
    </location>
</feature>
<evidence type="ECO:0000256" key="1">
    <source>
        <dbReference type="ARBA" id="ARBA00023015"/>
    </source>
</evidence>
<dbReference type="RefSeq" id="WP_307278938.1">
    <property type="nucleotide sequence ID" value="NZ_JAUSVX010000011.1"/>
</dbReference>
<evidence type="ECO:0000259" key="7">
    <source>
        <dbReference type="PROSITE" id="PS51755"/>
    </source>
</evidence>
<dbReference type="SMART" id="SM00862">
    <property type="entry name" value="Trans_reg_C"/>
    <property type="match status" value="1"/>
</dbReference>
<dbReference type="Proteomes" id="UP001242480">
    <property type="component" value="Unassembled WGS sequence"/>
</dbReference>
<dbReference type="InterPro" id="IPR001789">
    <property type="entry name" value="Sig_transdc_resp-reg_receiver"/>
</dbReference>
<dbReference type="InterPro" id="IPR016032">
    <property type="entry name" value="Sig_transdc_resp-reg_C-effctor"/>
</dbReference>
<proteinExistence type="predicted"/>
<dbReference type="PROSITE" id="PS51755">
    <property type="entry name" value="OMPR_PHOB"/>
    <property type="match status" value="1"/>
</dbReference>
<name>A0ABU0JGP6_9HYPH</name>
<keyword evidence="1" id="KW-0805">Transcription regulation</keyword>
<keyword evidence="3" id="KW-0804">Transcription</keyword>
<dbReference type="Gene3D" id="6.10.250.690">
    <property type="match status" value="1"/>
</dbReference>
<dbReference type="Gene3D" id="1.10.10.10">
    <property type="entry name" value="Winged helix-like DNA-binding domain superfamily/Winged helix DNA-binding domain"/>
    <property type="match status" value="1"/>
</dbReference>
<organism evidence="8 9">
    <name type="scientific">Labrys wisconsinensis</name>
    <dbReference type="NCBI Taxonomy" id="425677"/>
    <lineage>
        <taxon>Bacteria</taxon>
        <taxon>Pseudomonadati</taxon>
        <taxon>Pseudomonadota</taxon>
        <taxon>Alphaproteobacteria</taxon>
        <taxon>Hyphomicrobiales</taxon>
        <taxon>Xanthobacteraceae</taxon>
        <taxon>Labrys</taxon>
    </lineage>
</organism>
<evidence type="ECO:0000313" key="9">
    <source>
        <dbReference type="Proteomes" id="UP001242480"/>
    </source>
</evidence>
<dbReference type="InterPro" id="IPR001867">
    <property type="entry name" value="OmpR/PhoB-type_DNA-bd"/>
</dbReference>
<evidence type="ECO:0000256" key="5">
    <source>
        <dbReference type="PROSITE-ProRule" id="PRU01091"/>
    </source>
</evidence>
<dbReference type="PANTHER" id="PTHR48111">
    <property type="entry name" value="REGULATOR OF RPOS"/>
    <property type="match status" value="1"/>
</dbReference>
<protein>
    <submittedName>
        <fullName evidence="8">DNA-binding response OmpR family regulator</fullName>
    </submittedName>
</protein>
<keyword evidence="2 5" id="KW-0238">DNA-binding</keyword>
<evidence type="ECO:0000256" key="2">
    <source>
        <dbReference type="ARBA" id="ARBA00023125"/>
    </source>
</evidence>
<dbReference type="Gene3D" id="3.40.50.2300">
    <property type="match status" value="1"/>
</dbReference>
<evidence type="ECO:0000259" key="6">
    <source>
        <dbReference type="PROSITE" id="PS50110"/>
    </source>
</evidence>
<dbReference type="SUPFAM" id="SSF46894">
    <property type="entry name" value="C-terminal effector domain of the bipartite response regulators"/>
    <property type="match status" value="1"/>
</dbReference>
<feature type="DNA-binding region" description="OmpR/PhoB-type" evidence="5">
    <location>
        <begin position="125"/>
        <end position="219"/>
    </location>
</feature>
<dbReference type="SMART" id="SM00448">
    <property type="entry name" value="REC"/>
    <property type="match status" value="1"/>
</dbReference>
<feature type="modified residue" description="4-aspartylphosphate" evidence="4">
    <location>
        <position position="51"/>
    </location>
</feature>
<keyword evidence="4" id="KW-0597">Phosphoprotein</keyword>
<feature type="domain" description="Response regulatory" evidence="6">
    <location>
        <begin position="2"/>
        <end position="116"/>
    </location>
</feature>
<reference evidence="8 9" key="1">
    <citation type="submission" date="2023-07" db="EMBL/GenBank/DDBJ databases">
        <title>Genomic Encyclopedia of Type Strains, Phase IV (KMG-IV): sequencing the most valuable type-strain genomes for metagenomic binning, comparative biology and taxonomic classification.</title>
        <authorList>
            <person name="Goeker M."/>
        </authorList>
    </citation>
    <scope>NUCLEOTIDE SEQUENCE [LARGE SCALE GENOMIC DNA]</scope>
    <source>
        <strain evidence="8 9">DSM 19619</strain>
    </source>
</reference>
<dbReference type="PROSITE" id="PS50110">
    <property type="entry name" value="RESPONSE_REGULATORY"/>
    <property type="match status" value="1"/>
</dbReference>
<dbReference type="GO" id="GO:0003677">
    <property type="term" value="F:DNA binding"/>
    <property type="evidence" value="ECO:0007669"/>
    <property type="project" value="UniProtKB-KW"/>
</dbReference>
<keyword evidence="9" id="KW-1185">Reference proteome</keyword>
<dbReference type="PANTHER" id="PTHR48111:SF67">
    <property type="entry name" value="TRANSCRIPTIONAL REGULATORY PROTEIN TCTD"/>
    <property type="match status" value="1"/>
</dbReference>
<accession>A0ABU0JGP6</accession>
<dbReference type="SUPFAM" id="SSF52172">
    <property type="entry name" value="CheY-like"/>
    <property type="match status" value="1"/>
</dbReference>
<dbReference type="Pfam" id="PF00486">
    <property type="entry name" value="Trans_reg_C"/>
    <property type="match status" value="1"/>
</dbReference>
<evidence type="ECO:0000256" key="3">
    <source>
        <dbReference type="ARBA" id="ARBA00023163"/>
    </source>
</evidence>